<dbReference type="Pfam" id="PF14907">
    <property type="entry name" value="NTP_transf_5"/>
    <property type="match status" value="1"/>
</dbReference>
<reference evidence="1 2" key="1">
    <citation type="submission" date="2023-01" db="EMBL/GenBank/DDBJ databases">
        <title>Vibrio sp. KJ40-1 sp.nov, isolated from marine algae.</title>
        <authorList>
            <person name="Butt M."/>
            <person name="Kim J.M.J."/>
            <person name="Jeon C.O.C."/>
        </authorList>
    </citation>
    <scope>NUCLEOTIDE SEQUENCE [LARGE SCALE GENOMIC DNA]</scope>
    <source>
        <strain evidence="1 2">KJ40-1</strain>
    </source>
</reference>
<dbReference type="RefSeq" id="WP_272135251.1">
    <property type="nucleotide sequence ID" value="NZ_JAQLOI010000001.1"/>
</dbReference>
<organism evidence="1 2">
    <name type="scientific">Vibrio algarum</name>
    <dbReference type="NCBI Taxonomy" id="3020714"/>
    <lineage>
        <taxon>Bacteria</taxon>
        <taxon>Pseudomonadati</taxon>
        <taxon>Pseudomonadota</taxon>
        <taxon>Gammaproteobacteria</taxon>
        <taxon>Vibrionales</taxon>
        <taxon>Vibrionaceae</taxon>
        <taxon>Vibrio</taxon>
    </lineage>
</organism>
<protein>
    <submittedName>
        <fullName evidence="1">Nucleotidyltransferase family protein</fullName>
    </submittedName>
</protein>
<dbReference type="Gene3D" id="3.30.460.40">
    <property type="match status" value="1"/>
</dbReference>
<keyword evidence="2" id="KW-1185">Reference proteome</keyword>
<gene>
    <name evidence="1" type="ORF">PGX00_08490</name>
</gene>
<proteinExistence type="predicted"/>
<dbReference type="EMBL" id="JAQLOI010000001">
    <property type="protein sequence ID" value="MDB1123691.1"/>
    <property type="molecule type" value="Genomic_DNA"/>
</dbReference>
<sequence length="363" mass="42219">MIKLADVLCEPSLLIALPLKAQSDIISEARYLNMLAQLKAVFEQANLWDSLSIHLKQHIDSAIPAFSKQQQHLMNEATMFSEILSPLDIKWVYLKGSAYHLAKFEEFQGRLMADIDILVSEDALSRVEKVLKEHGWVQTKLNDYDERFYREKSQEIPPLKHCERQTELDLHFNILPNTIKASPDPEILMAQTMSLDSGNSNAQILTPAAMVIHSSVHLFYESEFHKGLRDLYDLFLLFTRFSKDALFWDDLISLQQTLGNGDSQFYALRYCHLVFGLKIPKHVQQFYNQYEPNKAKLLLSDFAFMRIFVCTFPPHRRLGHQIAENILYIRGHLKRMPIHMLIPHLITKFFRQLSENKKTTKSQ</sequence>
<evidence type="ECO:0000313" key="1">
    <source>
        <dbReference type="EMBL" id="MDB1123691.1"/>
    </source>
</evidence>
<evidence type="ECO:0000313" key="2">
    <source>
        <dbReference type="Proteomes" id="UP001210678"/>
    </source>
</evidence>
<dbReference type="InterPro" id="IPR039498">
    <property type="entry name" value="NTP_transf_5"/>
</dbReference>
<dbReference type="Proteomes" id="UP001210678">
    <property type="component" value="Unassembled WGS sequence"/>
</dbReference>
<comment type="caution">
    <text evidence="1">The sequence shown here is derived from an EMBL/GenBank/DDBJ whole genome shotgun (WGS) entry which is preliminary data.</text>
</comment>
<name>A0ABT4YQ61_9VIBR</name>
<accession>A0ABT4YQ61</accession>